<keyword evidence="1" id="KW-0812">Transmembrane</keyword>
<evidence type="ECO:0000256" key="1">
    <source>
        <dbReference type="SAM" id="Phobius"/>
    </source>
</evidence>
<feature type="transmembrane region" description="Helical" evidence="1">
    <location>
        <begin position="135"/>
        <end position="153"/>
    </location>
</feature>
<keyword evidence="1" id="KW-1133">Transmembrane helix</keyword>
<keyword evidence="1" id="KW-0472">Membrane</keyword>
<evidence type="ECO:0000313" key="2">
    <source>
        <dbReference type="EMBL" id="CAG7819837.1"/>
    </source>
</evidence>
<name>A0A8J2PDT6_9HEXA</name>
<evidence type="ECO:0000313" key="3">
    <source>
        <dbReference type="Proteomes" id="UP000708208"/>
    </source>
</evidence>
<dbReference type="AlphaFoldDB" id="A0A8J2PDT6"/>
<proteinExistence type="predicted"/>
<accession>A0A8J2PDT6</accession>
<dbReference type="EMBL" id="CAJVCH010461529">
    <property type="protein sequence ID" value="CAG7819837.1"/>
    <property type="molecule type" value="Genomic_DNA"/>
</dbReference>
<dbReference type="Proteomes" id="UP000708208">
    <property type="component" value="Unassembled WGS sequence"/>
</dbReference>
<comment type="caution">
    <text evidence="2">The sequence shown here is derived from an EMBL/GenBank/DDBJ whole genome shotgun (WGS) entry which is preliminary data.</text>
</comment>
<gene>
    <name evidence="2" type="ORF">AFUS01_LOCUS30258</name>
</gene>
<protein>
    <submittedName>
        <fullName evidence="2">Uncharacterized protein</fullName>
    </submittedName>
</protein>
<sequence>MIGQANRYLSILGCLSLGQRENSIVVWGPPNRKIFWEKSLATLISGLFKLNFTHEEIQHALEPEAKSWKVIEAQHLDESFLEVVEDYNINTDTVSRTKRDSEPRSTKKETFTKTFQDIIEYVRTDGHPGHPPSGGIGWIAFIILFATLSPILLPMLFSPLVLFLIYIVLLPSVIYTSEAGAGGE</sequence>
<organism evidence="2 3">
    <name type="scientific">Allacma fusca</name>
    <dbReference type="NCBI Taxonomy" id="39272"/>
    <lineage>
        <taxon>Eukaryota</taxon>
        <taxon>Metazoa</taxon>
        <taxon>Ecdysozoa</taxon>
        <taxon>Arthropoda</taxon>
        <taxon>Hexapoda</taxon>
        <taxon>Collembola</taxon>
        <taxon>Symphypleona</taxon>
        <taxon>Sminthuridae</taxon>
        <taxon>Allacma</taxon>
    </lineage>
</organism>
<reference evidence="2" key="1">
    <citation type="submission" date="2021-06" db="EMBL/GenBank/DDBJ databases">
        <authorList>
            <person name="Hodson N. C."/>
            <person name="Mongue J. A."/>
            <person name="Jaron S. K."/>
        </authorList>
    </citation>
    <scope>NUCLEOTIDE SEQUENCE</scope>
</reference>
<keyword evidence="3" id="KW-1185">Reference proteome</keyword>
<feature type="transmembrane region" description="Helical" evidence="1">
    <location>
        <begin position="160"/>
        <end position="177"/>
    </location>
</feature>